<reference evidence="10 11" key="1">
    <citation type="submission" date="2019-10" db="EMBL/GenBank/DDBJ databases">
        <title>Alkaliphilus serpentinus sp. nov. and Alkaliphilus pronyensis sp. nov., two novel anaerobic alkaliphilic species isolated from the serpentinized-hosted hydrothermal field of the Prony Bay (New Caledonia).</title>
        <authorList>
            <person name="Postec A."/>
        </authorList>
    </citation>
    <scope>NUCLEOTIDE SEQUENCE [LARGE SCALE GENOMIC DNA]</scope>
    <source>
        <strain evidence="10 11">LacV</strain>
    </source>
</reference>
<evidence type="ECO:0000256" key="6">
    <source>
        <dbReference type="ARBA" id="ARBA00023136"/>
    </source>
</evidence>
<evidence type="ECO:0000313" key="10">
    <source>
        <dbReference type="EMBL" id="KAB3539016.1"/>
    </source>
</evidence>
<evidence type="ECO:0000256" key="7">
    <source>
        <dbReference type="SAM" id="Phobius"/>
    </source>
</evidence>
<dbReference type="InterPro" id="IPR025857">
    <property type="entry name" value="MacB_PCD"/>
</dbReference>
<protein>
    <submittedName>
        <fullName evidence="10">ABC transporter permease</fullName>
    </submittedName>
</protein>
<keyword evidence="11" id="KW-1185">Reference proteome</keyword>
<dbReference type="PANTHER" id="PTHR30489">
    <property type="entry name" value="LIPOPROTEIN-RELEASING SYSTEM TRANSMEMBRANE PROTEIN LOLE"/>
    <property type="match status" value="1"/>
</dbReference>
<evidence type="ECO:0000313" key="11">
    <source>
        <dbReference type="Proteomes" id="UP000432715"/>
    </source>
</evidence>
<evidence type="ECO:0000259" key="8">
    <source>
        <dbReference type="Pfam" id="PF02687"/>
    </source>
</evidence>
<dbReference type="Pfam" id="PF12704">
    <property type="entry name" value="MacB_PCD"/>
    <property type="match status" value="1"/>
</dbReference>
<evidence type="ECO:0000256" key="3">
    <source>
        <dbReference type="ARBA" id="ARBA00022475"/>
    </source>
</evidence>
<dbReference type="Proteomes" id="UP000432715">
    <property type="component" value="Unassembled WGS sequence"/>
</dbReference>
<name>A0A6I0FIG1_9FIRM</name>
<keyword evidence="4 7" id="KW-0812">Transmembrane</keyword>
<feature type="transmembrane region" description="Helical" evidence="7">
    <location>
        <begin position="20"/>
        <end position="40"/>
    </location>
</feature>
<dbReference type="GO" id="GO:0098797">
    <property type="term" value="C:plasma membrane protein complex"/>
    <property type="evidence" value="ECO:0007669"/>
    <property type="project" value="TreeGrafter"/>
</dbReference>
<dbReference type="PANTHER" id="PTHR30489:SF0">
    <property type="entry name" value="LIPOPROTEIN-RELEASING SYSTEM TRANSMEMBRANE PROTEIN LOLE"/>
    <property type="match status" value="1"/>
</dbReference>
<dbReference type="InterPro" id="IPR051447">
    <property type="entry name" value="Lipoprotein-release_system"/>
</dbReference>
<accession>A0A6I0FIG1</accession>
<feature type="domain" description="ABC3 transporter permease C-terminal" evidence="8">
    <location>
        <begin position="282"/>
        <end position="400"/>
    </location>
</feature>
<dbReference type="OrthoDB" id="9770036at2"/>
<evidence type="ECO:0000256" key="5">
    <source>
        <dbReference type="ARBA" id="ARBA00022989"/>
    </source>
</evidence>
<feature type="transmembrane region" description="Helical" evidence="7">
    <location>
        <begin position="372"/>
        <end position="390"/>
    </location>
</feature>
<dbReference type="Pfam" id="PF02687">
    <property type="entry name" value="FtsX"/>
    <property type="match status" value="1"/>
</dbReference>
<keyword evidence="6 7" id="KW-0472">Membrane</keyword>
<dbReference type="AlphaFoldDB" id="A0A6I0FIG1"/>
<comment type="similarity">
    <text evidence="2">Belongs to the ABC-4 integral membrane protein family. LolC/E subfamily.</text>
</comment>
<gene>
    <name evidence="10" type="ORF">F8154_00850</name>
</gene>
<organism evidence="10 11">
    <name type="scientific">Alkaliphilus pronyensis</name>
    <dbReference type="NCBI Taxonomy" id="1482732"/>
    <lineage>
        <taxon>Bacteria</taxon>
        <taxon>Bacillati</taxon>
        <taxon>Bacillota</taxon>
        <taxon>Clostridia</taxon>
        <taxon>Peptostreptococcales</taxon>
        <taxon>Natronincolaceae</taxon>
        <taxon>Alkaliphilus</taxon>
    </lineage>
</organism>
<evidence type="ECO:0000256" key="4">
    <source>
        <dbReference type="ARBA" id="ARBA00022692"/>
    </source>
</evidence>
<dbReference type="GO" id="GO:0044874">
    <property type="term" value="P:lipoprotein localization to outer membrane"/>
    <property type="evidence" value="ECO:0007669"/>
    <property type="project" value="TreeGrafter"/>
</dbReference>
<evidence type="ECO:0000256" key="1">
    <source>
        <dbReference type="ARBA" id="ARBA00004651"/>
    </source>
</evidence>
<keyword evidence="3" id="KW-1003">Cell membrane</keyword>
<comment type="caution">
    <text evidence="10">The sequence shown here is derived from an EMBL/GenBank/DDBJ whole genome shotgun (WGS) entry which is preliminary data.</text>
</comment>
<evidence type="ECO:0000259" key="9">
    <source>
        <dbReference type="Pfam" id="PF12704"/>
    </source>
</evidence>
<dbReference type="InterPro" id="IPR003838">
    <property type="entry name" value="ABC3_permease_C"/>
</dbReference>
<feature type="transmembrane region" description="Helical" evidence="7">
    <location>
        <begin position="323"/>
        <end position="352"/>
    </location>
</feature>
<feature type="transmembrane region" description="Helical" evidence="7">
    <location>
        <begin position="279"/>
        <end position="302"/>
    </location>
</feature>
<evidence type="ECO:0000256" key="2">
    <source>
        <dbReference type="ARBA" id="ARBA00005236"/>
    </source>
</evidence>
<comment type="subcellular location">
    <subcellularLocation>
        <location evidence="1">Cell membrane</location>
        <topology evidence="1">Multi-pass membrane protein</topology>
    </subcellularLocation>
</comment>
<dbReference type="RefSeq" id="WP_151859695.1">
    <property type="nucleotide sequence ID" value="NZ_WBZC01000003.1"/>
</dbReference>
<feature type="domain" description="MacB-like periplasmic core" evidence="9">
    <location>
        <begin position="19"/>
        <end position="237"/>
    </location>
</feature>
<proteinExistence type="inferred from homology"/>
<sequence>MSLNVMLALKFLKSGRNQTILIILGIAVGISILVFIGALIDGLQKDLIDGTVGNTPHIIIDPSQEKPTPQIQANDGTIYNRKTINTYRRTPTISGWKQDISLIEKNKGIITISPAVIGAGFISKGGINKSVVIRGLNINEGDKIYDITRRVIKGEGLSGSNNILIGSSLANDLDISINDIVNITTNNGNQDLYNIQGIFDLENEALNNSWIVMDIGRAQKFFNLDGNISTIELQVEDIFMATSIANNLKGQFKGYDIKSWQENNQQLLTALNSQSSSTLLIQVFVLIAVTLGIASVLAISVIQKSKQIGILKAMGIKTKNASSIFLLQGFILGFLGSLIGSGFGSFLTLIFVTFVKNEKNEPLFPIEISFNYILTVIIIATIATTLAAAFPARRSAKLDPIEVIRNG</sequence>
<dbReference type="EMBL" id="WBZC01000003">
    <property type="protein sequence ID" value="KAB3539016.1"/>
    <property type="molecule type" value="Genomic_DNA"/>
</dbReference>
<keyword evidence="5 7" id="KW-1133">Transmembrane helix</keyword>